<dbReference type="InParanoid" id="A0DZT0"/>
<keyword evidence="2" id="KW-1185">Reference proteome</keyword>
<evidence type="ECO:0000313" key="1">
    <source>
        <dbReference type="EMBL" id="CAK88547.1"/>
    </source>
</evidence>
<dbReference type="EMBL" id="CT868650">
    <property type="protein sequence ID" value="CAK88547.1"/>
    <property type="molecule type" value="Genomic_DNA"/>
</dbReference>
<protein>
    <submittedName>
        <fullName evidence="1">Uncharacterized protein</fullName>
    </submittedName>
</protein>
<gene>
    <name evidence="1" type="ORF">GSPATT00021715001</name>
</gene>
<dbReference type="RefSeq" id="XP_001455944.1">
    <property type="nucleotide sequence ID" value="XM_001455907.1"/>
</dbReference>
<dbReference type="KEGG" id="ptm:GSPATT00021715001"/>
<dbReference type="OrthoDB" id="308269at2759"/>
<reference evidence="1 2" key="1">
    <citation type="journal article" date="2006" name="Nature">
        <title>Global trends of whole-genome duplications revealed by the ciliate Paramecium tetraurelia.</title>
        <authorList>
            <consortium name="Genoscope"/>
            <person name="Aury J.-M."/>
            <person name="Jaillon O."/>
            <person name="Duret L."/>
            <person name="Noel B."/>
            <person name="Jubin C."/>
            <person name="Porcel B.M."/>
            <person name="Segurens B."/>
            <person name="Daubin V."/>
            <person name="Anthouard V."/>
            <person name="Aiach N."/>
            <person name="Arnaiz O."/>
            <person name="Billaut A."/>
            <person name="Beisson J."/>
            <person name="Blanc I."/>
            <person name="Bouhouche K."/>
            <person name="Camara F."/>
            <person name="Duharcourt S."/>
            <person name="Guigo R."/>
            <person name="Gogendeau D."/>
            <person name="Katinka M."/>
            <person name="Keller A.-M."/>
            <person name="Kissmehl R."/>
            <person name="Klotz C."/>
            <person name="Koll F."/>
            <person name="Le Moue A."/>
            <person name="Lepere C."/>
            <person name="Malinsky S."/>
            <person name="Nowacki M."/>
            <person name="Nowak J.K."/>
            <person name="Plattner H."/>
            <person name="Poulain J."/>
            <person name="Ruiz F."/>
            <person name="Serrano V."/>
            <person name="Zagulski M."/>
            <person name="Dessen P."/>
            <person name="Betermier M."/>
            <person name="Weissenbach J."/>
            <person name="Scarpelli C."/>
            <person name="Schachter V."/>
            <person name="Sperling L."/>
            <person name="Meyer E."/>
            <person name="Cohen J."/>
            <person name="Wincker P."/>
        </authorList>
    </citation>
    <scope>NUCLEOTIDE SEQUENCE [LARGE SCALE GENOMIC DNA]</scope>
    <source>
        <strain evidence="1 2">Stock d4-2</strain>
    </source>
</reference>
<sequence>MKQTAQIFCQDPKIRQSQCIDERMKLYDEVLCKTLGKTYPAINQTVNQDCQLEKLPQQNTLLDSFIKNLLMSDKGLLCFVTINTNKIGNPKHNLNLNQIKINSNFKDNLPITITINNKTVTMNLKFQFNKDMQ</sequence>
<dbReference type="HOGENOM" id="CLU_1910726_0_0_1"/>
<name>A0DZT0_PARTE</name>
<dbReference type="GeneID" id="5041729"/>
<proteinExistence type="predicted"/>
<dbReference type="Proteomes" id="UP000000600">
    <property type="component" value="Unassembled WGS sequence"/>
</dbReference>
<accession>A0DZT0</accession>
<evidence type="ECO:0000313" key="2">
    <source>
        <dbReference type="Proteomes" id="UP000000600"/>
    </source>
</evidence>
<organism evidence="1 2">
    <name type="scientific">Paramecium tetraurelia</name>
    <dbReference type="NCBI Taxonomy" id="5888"/>
    <lineage>
        <taxon>Eukaryota</taxon>
        <taxon>Sar</taxon>
        <taxon>Alveolata</taxon>
        <taxon>Ciliophora</taxon>
        <taxon>Intramacronucleata</taxon>
        <taxon>Oligohymenophorea</taxon>
        <taxon>Peniculida</taxon>
        <taxon>Parameciidae</taxon>
        <taxon>Paramecium</taxon>
    </lineage>
</organism>
<dbReference type="AlphaFoldDB" id="A0DZT0"/>